<dbReference type="GO" id="GO:0046872">
    <property type="term" value="F:metal ion binding"/>
    <property type="evidence" value="ECO:0007669"/>
    <property type="project" value="UniProtKB-KW"/>
</dbReference>
<evidence type="ECO:0000256" key="2">
    <source>
        <dbReference type="ARBA" id="ARBA00004308"/>
    </source>
</evidence>
<keyword evidence="6" id="KW-1133">Transmembrane helix</keyword>
<dbReference type="AlphaFoldDB" id="A0AAD5RZK0"/>
<evidence type="ECO:0000259" key="7">
    <source>
        <dbReference type="Pfam" id="PF16212"/>
    </source>
</evidence>
<dbReference type="GO" id="GO:0045332">
    <property type="term" value="P:phospholipid translocation"/>
    <property type="evidence" value="ECO:0007669"/>
    <property type="project" value="TreeGrafter"/>
</dbReference>
<feature type="non-terminal residue" evidence="8">
    <location>
        <position position="165"/>
    </location>
</feature>
<feature type="transmembrane region" description="Helical" evidence="6">
    <location>
        <begin position="36"/>
        <end position="54"/>
    </location>
</feature>
<keyword evidence="3" id="KW-0813">Transport</keyword>
<organism evidence="8 9">
    <name type="scientific">Rhizophlyctis rosea</name>
    <dbReference type="NCBI Taxonomy" id="64517"/>
    <lineage>
        <taxon>Eukaryota</taxon>
        <taxon>Fungi</taxon>
        <taxon>Fungi incertae sedis</taxon>
        <taxon>Chytridiomycota</taxon>
        <taxon>Chytridiomycota incertae sedis</taxon>
        <taxon>Chytridiomycetes</taxon>
        <taxon>Rhizophlyctidales</taxon>
        <taxon>Rhizophlyctidaceae</taxon>
        <taxon>Rhizophlyctis</taxon>
    </lineage>
</organism>
<dbReference type="SUPFAM" id="SSF81665">
    <property type="entry name" value="Calcium ATPase, transmembrane domain M"/>
    <property type="match status" value="1"/>
</dbReference>
<gene>
    <name evidence="8" type="ORF">HK097_006700</name>
</gene>
<evidence type="ECO:0000256" key="6">
    <source>
        <dbReference type="SAM" id="Phobius"/>
    </source>
</evidence>
<dbReference type="EMBL" id="JADGJD010003146">
    <property type="protein sequence ID" value="KAJ3025341.1"/>
    <property type="molecule type" value="Genomic_DNA"/>
</dbReference>
<keyword evidence="5" id="KW-0460">Magnesium</keyword>
<dbReference type="InterPro" id="IPR023298">
    <property type="entry name" value="ATPase_P-typ_TM_dom_sf"/>
</dbReference>
<comment type="subcellular location">
    <subcellularLocation>
        <location evidence="2">Endomembrane system</location>
    </subcellularLocation>
    <subcellularLocation>
        <location evidence="1">Membrane</location>
        <topology evidence="1">Multi-pass membrane protein</topology>
    </subcellularLocation>
</comment>
<evidence type="ECO:0000313" key="8">
    <source>
        <dbReference type="EMBL" id="KAJ3025341.1"/>
    </source>
</evidence>
<evidence type="ECO:0000256" key="1">
    <source>
        <dbReference type="ARBA" id="ARBA00004141"/>
    </source>
</evidence>
<feature type="transmembrane region" description="Helical" evidence="6">
    <location>
        <begin position="100"/>
        <end position="122"/>
    </location>
</feature>
<dbReference type="InterPro" id="IPR032630">
    <property type="entry name" value="P_typ_ATPase_c"/>
</dbReference>
<keyword evidence="6" id="KW-0812">Transmembrane</keyword>
<name>A0AAD5RZK0_9FUNG</name>
<feature type="transmembrane region" description="Helical" evidence="6">
    <location>
        <begin position="134"/>
        <end position="155"/>
    </location>
</feature>
<proteinExistence type="predicted"/>
<dbReference type="GO" id="GO:0140326">
    <property type="term" value="F:ATPase-coupled intramembrane lipid transporter activity"/>
    <property type="evidence" value="ECO:0007669"/>
    <property type="project" value="TreeGrafter"/>
</dbReference>
<evidence type="ECO:0000256" key="3">
    <source>
        <dbReference type="ARBA" id="ARBA00022448"/>
    </source>
</evidence>
<dbReference type="GO" id="GO:0005886">
    <property type="term" value="C:plasma membrane"/>
    <property type="evidence" value="ECO:0007669"/>
    <property type="project" value="TreeGrafter"/>
</dbReference>
<feature type="transmembrane region" description="Helical" evidence="6">
    <location>
        <begin position="74"/>
        <end position="93"/>
    </location>
</feature>
<evidence type="ECO:0000256" key="5">
    <source>
        <dbReference type="ARBA" id="ARBA00022842"/>
    </source>
</evidence>
<dbReference type="Proteomes" id="UP001212841">
    <property type="component" value="Unassembled WGS sequence"/>
</dbReference>
<keyword evidence="9" id="KW-1185">Reference proteome</keyword>
<protein>
    <recommendedName>
        <fullName evidence="7">P-type ATPase C-terminal domain-containing protein</fullName>
    </recommendedName>
</protein>
<evidence type="ECO:0000313" key="9">
    <source>
        <dbReference type="Proteomes" id="UP001212841"/>
    </source>
</evidence>
<accession>A0AAD5RZK0</accession>
<evidence type="ECO:0000256" key="4">
    <source>
        <dbReference type="ARBA" id="ARBA00022723"/>
    </source>
</evidence>
<dbReference type="PANTHER" id="PTHR24092">
    <property type="entry name" value="PROBABLE PHOSPHOLIPID-TRANSPORTING ATPASE"/>
    <property type="match status" value="1"/>
</dbReference>
<sequence>MAVGMLDQDVNDKLSMSVPQLYKKGIRQTLFTMERFWLYNGIGIFQSLICYYFARWAFADGVIGTEGWSTGLTEIGTTIAFGAVFVVNIFAALNTYSWTWIVQFALWASLGIWTVYAILYSLSWVNPTFGQATILYKGAVFYAVVVVTVFTSLLPRVAGKAWQQM</sequence>
<comment type="caution">
    <text evidence="8">The sequence shown here is derived from an EMBL/GenBank/DDBJ whole genome shotgun (WGS) entry which is preliminary data.</text>
</comment>
<dbReference type="Pfam" id="PF16212">
    <property type="entry name" value="PhoLip_ATPase_C"/>
    <property type="match status" value="1"/>
</dbReference>
<feature type="domain" description="P-type ATPase C-terminal" evidence="7">
    <location>
        <begin position="2"/>
        <end position="165"/>
    </location>
</feature>
<reference evidence="8" key="1">
    <citation type="submission" date="2020-05" db="EMBL/GenBank/DDBJ databases">
        <title>Phylogenomic resolution of chytrid fungi.</title>
        <authorList>
            <person name="Stajich J.E."/>
            <person name="Amses K."/>
            <person name="Simmons R."/>
            <person name="Seto K."/>
            <person name="Myers J."/>
            <person name="Bonds A."/>
            <person name="Quandt C.A."/>
            <person name="Barry K."/>
            <person name="Liu P."/>
            <person name="Grigoriev I."/>
            <person name="Longcore J.E."/>
            <person name="James T.Y."/>
        </authorList>
    </citation>
    <scope>NUCLEOTIDE SEQUENCE</scope>
    <source>
        <strain evidence="8">JEL0318</strain>
    </source>
</reference>
<keyword evidence="4" id="KW-0479">Metal-binding</keyword>
<dbReference type="PANTHER" id="PTHR24092:SF180">
    <property type="entry name" value="PHOSPHOLIPID-TRANSPORTING ATPASE DNF1-RELATED"/>
    <property type="match status" value="1"/>
</dbReference>
<keyword evidence="6" id="KW-0472">Membrane</keyword>